<dbReference type="AlphaFoldDB" id="A0A7N2MLE5"/>
<evidence type="ECO:0008006" key="3">
    <source>
        <dbReference type="Google" id="ProtNLM"/>
    </source>
</evidence>
<dbReference type="KEGG" id="qlo:115962178"/>
<dbReference type="InterPro" id="IPR006502">
    <property type="entry name" value="PDDEXK-like"/>
</dbReference>
<dbReference type="GeneID" id="115962178"/>
<organism evidence="1 2">
    <name type="scientific">Quercus lobata</name>
    <name type="common">Valley oak</name>
    <dbReference type="NCBI Taxonomy" id="97700"/>
    <lineage>
        <taxon>Eukaryota</taxon>
        <taxon>Viridiplantae</taxon>
        <taxon>Streptophyta</taxon>
        <taxon>Embryophyta</taxon>
        <taxon>Tracheophyta</taxon>
        <taxon>Spermatophyta</taxon>
        <taxon>Magnoliopsida</taxon>
        <taxon>eudicotyledons</taxon>
        <taxon>Gunneridae</taxon>
        <taxon>Pentapetalae</taxon>
        <taxon>rosids</taxon>
        <taxon>fabids</taxon>
        <taxon>Fagales</taxon>
        <taxon>Fagaceae</taxon>
        <taxon>Quercus</taxon>
    </lineage>
</organism>
<evidence type="ECO:0000313" key="1">
    <source>
        <dbReference type="EnsemblPlants" id="QL09p049047:mrna:CDS:1"/>
    </source>
</evidence>
<dbReference type="RefSeq" id="XP_030936929.1">
    <property type="nucleotide sequence ID" value="XM_031081069.1"/>
</dbReference>
<dbReference type="OMA" id="LREDSYG"/>
<dbReference type="EnsemblPlants" id="QL09p049047:mrna">
    <property type="protein sequence ID" value="QL09p049047:mrna:CDS:1"/>
    <property type="gene ID" value="QL09p049047"/>
</dbReference>
<gene>
    <name evidence="1" type="primary">LOC115962178</name>
</gene>
<dbReference type="PANTHER" id="PTHR31579">
    <property type="entry name" value="OS03G0796600 PROTEIN"/>
    <property type="match status" value="1"/>
</dbReference>
<sequence>MLNGFVKPKRVTDPLDDKVRAQLVTSQLSYVSSSGSEHSPCLSLSELVHDFLENDSETESQLSCNSDSERVDSVSNSVEAVETIVDLCNNNVNAYKKLLTCHVSEAVKTFSRLRSNRNVFLRNVMAFLRGLGHNAAVCKTRWDSMSGLASGTYEFLDVVQSESITCHSRYFIDLDFAAQFEVARPSEEYSKLVQHSLPRVFIGCGEELRKLVRIMCNVAKRSLRSRELSVPPWRKNRYMQNKWFGPYKRTTNPVHDQPARQLMLPVGGVKCRFVGFDDTVSDVNVYSHHRGFFVPTR</sequence>
<dbReference type="PANTHER" id="PTHR31579:SF84">
    <property type="entry name" value="F21O3.6 PROTEIN"/>
    <property type="match status" value="1"/>
</dbReference>
<protein>
    <recommendedName>
        <fullName evidence="3">DUF506 family protein</fullName>
    </recommendedName>
</protein>
<keyword evidence="2" id="KW-1185">Reference proteome</keyword>
<dbReference type="EMBL" id="LRBV02000009">
    <property type="status" value="NOT_ANNOTATED_CDS"/>
    <property type="molecule type" value="Genomic_DNA"/>
</dbReference>
<reference evidence="1" key="2">
    <citation type="submission" date="2021-01" db="UniProtKB">
        <authorList>
            <consortium name="EnsemblPlants"/>
        </authorList>
    </citation>
    <scope>IDENTIFICATION</scope>
</reference>
<dbReference type="Pfam" id="PF04720">
    <property type="entry name" value="PDDEXK_6"/>
    <property type="match status" value="1"/>
</dbReference>
<reference evidence="1 2" key="1">
    <citation type="journal article" date="2016" name="G3 (Bethesda)">
        <title>First Draft Assembly and Annotation of the Genome of a California Endemic Oak Quercus lobata Nee (Fagaceae).</title>
        <authorList>
            <person name="Sork V.L."/>
            <person name="Fitz-Gibbon S.T."/>
            <person name="Puiu D."/>
            <person name="Crepeau M."/>
            <person name="Gugger P.F."/>
            <person name="Sherman R."/>
            <person name="Stevens K."/>
            <person name="Langley C.H."/>
            <person name="Pellegrini M."/>
            <person name="Salzberg S.L."/>
        </authorList>
    </citation>
    <scope>NUCLEOTIDE SEQUENCE [LARGE SCALE GENOMIC DNA]</scope>
    <source>
        <strain evidence="1 2">cv. SW786</strain>
    </source>
</reference>
<dbReference type="InParanoid" id="A0A7N2MLE5"/>
<dbReference type="Gramene" id="QL09p049047:mrna">
    <property type="protein sequence ID" value="QL09p049047:mrna:CDS:1"/>
    <property type="gene ID" value="QL09p049047"/>
</dbReference>
<dbReference type="OrthoDB" id="548115at2759"/>
<accession>A0A7N2MLE5</accession>
<dbReference type="FunCoup" id="A0A7N2MLE5">
    <property type="interactions" value="18"/>
</dbReference>
<proteinExistence type="predicted"/>
<dbReference type="Proteomes" id="UP000594261">
    <property type="component" value="Chromosome 9"/>
</dbReference>
<name>A0A7N2MLE5_QUELO</name>
<dbReference type="NCBIfam" id="TIGR01615">
    <property type="entry name" value="A_thal_3542"/>
    <property type="match status" value="1"/>
</dbReference>
<evidence type="ECO:0000313" key="2">
    <source>
        <dbReference type="Proteomes" id="UP000594261"/>
    </source>
</evidence>
<dbReference type="GO" id="GO:0031667">
    <property type="term" value="P:response to nutrient levels"/>
    <property type="evidence" value="ECO:0007669"/>
    <property type="project" value="EnsemblPlants"/>
</dbReference>